<protein>
    <recommendedName>
        <fullName evidence="3">Secreted protein</fullName>
    </recommendedName>
</protein>
<proteinExistence type="predicted"/>
<keyword evidence="2" id="KW-1185">Reference proteome</keyword>
<sequence length="69" mass="7292">MLSPLTLTSIRGSDTWAACADGVALAATVLVATTPQPTPQYGQVVAQRRAEKTSVTPTDTLRTTFLTDQ</sequence>
<dbReference type="EMBL" id="BSYJ01000004">
    <property type="protein sequence ID" value="GMG87711.1"/>
    <property type="molecule type" value="Genomic_DNA"/>
</dbReference>
<evidence type="ECO:0000313" key="1">
    <source>
        <dbReference type="EMBL" id="GMG87711.1"/>
    </source>
</evidence>
<evidence type="ECO:0008006" key="3">
    <source>
        <dbReference type="Google" id="ProtNLM"/>
    </source>
</evidence>
<reference evidence="1 2" key="1">
    <citation type="submission" date="2023-04" db="EMBL/GenBank/DDBJ databases">
        <title>Marinobulbifer ophiurae gen. nov., sp. Nov., isolate from tissue of brittle star Ophioplocus japonicus.</title>
        <authorList>
            <person name="Kawano K."/>
            <person name="Sawayama S."/>
            <person name="Nakagawa S."/>
        </authorList>
    </citation>
    <scope>NUCLEOTIDE SEQUENCE [LARGE SCALE GENOMIC DNA]</scope>
    <source>
        <strain evidence="1 2">NKW57</strain>
    </source>
</reference>
<name>A0ABQ6M051_9GAMM</name>
<accession>A0ABQ6M051</accession>
<gene>
    <name evidence="1" type="ORF">MNKW57_20320</name>
</gene>
<comment type="caution">
    <text evidence="1">The sequence shown here is derived from an EMBL/GenBank/DDBJ whole genome shotgun (WGS) entry which is preliminary data.</text>
</comment>
<evidence type="ECO:0000313" key="2">
    <source>
        <dbReference type="Proteomes" id="UP001224392"/>
    </source>
</evidence>
<dbReference type="Proteomes" id="UP001224392">
    <property type="component" value="Unassembled WGS sequence"/>
</dbReference>
<organism evidence="1 2">
    <name type="scientific">Biformimicrobium ophioploci</name>
    <dbReference type="NCBI Taxonomy" id="3036711"/>
    <lineage>
        <taxon>Bacteria</taxon>
        <taxon>Pseudomonadati</taxon>
        <taxon>Pseudomonadota</taxon>
        <taxon>Gammaproteobacteria</taxon>
        <taxon>Cellvibrionales</taxon>
        <taxon>Microbulbiferaceae</taxon>
        <taxon>Biformimicrobium</taxon>
    </lineage>
</organism>